<protein>
    <submittedName>
        <fullName evidence="3">Uncharacterized protein</fullName>
    </submittedName>
</protein>
<dbReference type="EnsemblMetazoa" id="G8230.1">
    <property type="protein sequence ID" value="G8230.1:cds"/>
    <property type="gene ID" value="G8230"/>
</dbReference>
<evidence type="ECO:0000256" key="2">
    <source>
        <dbReference type="SAM" id="Phobius"/>
    </source>
</evidence>
<keyword evidence="4" id="KW-1185">Reference proteome</keyword>
<evidence type="ECO:0000256" key="1">
    <source>
        <dbReference type="SAM" id="MobiDB-lite"/>
    </source>
</evidence>
<keyword evidence="2" id="KW-0812">Transmembrane</keyword>
<feature type="transmembrane region" description="Helical" evidence="2">
    <location>
        <begin position="6"/>
        <end position="24"/>
    </location>
</feature>
<accession>A0A8W8NUA8</accession>
<reference evidence="3" key="1">
    <citation type="submission" date="2022-08" db="UniProtKB">
        <authorList>
            <consortium name="EnsemblMetazoa"/>
        </authorList>
    </citation>
    <scope>IDENTIFICATION</scope>
    <source>
        <strain evidence="3">05x7-T-G4-1.051#20</strain>
    </source>
</reference>
<name>A0A8W8NUA8_MAGGI</name>
<feature type="transmembrane region" description="Helical" evidence="2">
    <location>
        <begin position="45"/>
        <end position="67"/>
    </location>
</feature>
<evidence type="ECO:0000313" key="3">
    <source>
        <dbReference type="EnsemblMetazoa" id="G8230.1:cds"/>
    </source>
</evidence>
<keyword evidence="2" id="KW-1133">Transmembrane helix</keyword>
<dbReference type="AlphaFoldDB" id="A0A8W8NUA8"/>
<evidence type="ECO:0000313" key="4">
    <source>
        <dbReference type="Proteomes" id="UP000005408"/>
    </source>
</evidence>
<feature type="transmembrane region" description="Helical" evidence="2">
    <location>
        <begin position="87"/>
        <end position="109"/>
    </location>
</feature>
<dbReference type="Proteomes" id="UP000005408">
    <property type="component" value="Unassembled WGS sequence"/>
</dbReference>
<keyword evidence="2" id="KW-0472">Membrane</keyword>
<feature type="region of interest" description="Disordered" evidence="1">
    <location>
        <begin position="120"/>
        <end position="146"/>
    </location>
</feature>
<proteinExistence type="predicted"/>
<sequence>MRRVVIVLIYYFAPMLMARVLLGVSRDMKENDAKKCASSGTMELVVVKSVAAFAKHHVTVTACLVFVETVVVAKIQEDSKDLESKLHGFVAAFCISLALNCIFIVRIVLKRLRQASPGLTKDQVNNDQKKKEDGTSKKTCNESSYQELGETNKSDIYDSCQ</sequence>
<organism evidence="3 4">
    <name type="scientific">Magallana gigas</name>
    <name type="common">Pacific oyster</name>
    <name type="synonym">Crassostrea gigas</name>
    <dbReference type="NCBI Taxonomy" id="29159"/>
    <lineage>
        <taxon>Eukaryota</taxon>
        <taxon>Metazoa</taxon>
        <taxon>Spiralia</taxon>
        <taxon>Lophotrochozoa</taxon>
        <taxon>Mollusca</taxon>
        <taxon>Bivalvia</taxon>
        <taxon>Autobranchia</taxon>
        <taxon>Pteriomorphia</taxon>
        <taxon>Ostreida</taxon>
        <taxon>Ostreoidea</taxon>
        <taxon>Ostreidae</taxon>
        <taxon>Magallana</taxon>
    </lineage>
</organism>
<feature type="compositionally biased region" description="Basic and acidic residues" evidence="1">
    <location>
        <begin position="127"/>
        <end position="140"/>
    </location>
</feature>